<dbReference type="GO" id="GO:0004721">
    <property type="term" value="F:phosphoprotein phosphatase activity"/>
    <property type="evidence" value="ECO:0007669"/>
    <property type="project" value="TreeGrafter"/>
</dbReference>
<feature type="region of interest" description="Disordered" evidence="1">
    <location>
        <begin position="548"/>
        <end position="573"/>
    </location>
</feature>
<dbReference type="GO" id="GO:0005737">
    <property type="term" value="C:cytoplasm"/>
    <property type="evidence" value="ECO:0007669"/>
    <property type="project" value="TreeGrafter"/>
</dbReference>
<dbReference type="eggNOG" id="KOG1432">
    <property type="taxonomic scope" value="Eukaryota"/>
</dbReference>
<dbReference type="HOGENOM" id="CLU_398546_0_0_1"/>
<feature type="compositionally biased region" description="Polar residues" evidence="1">
    <location>
        <begin position="1"/>
        <end position="15"/>
    </location>
</feature>
<feature type="region of interest" description="Disordered" evidence="1">
    <location>
        <begin position="110"/>
        <end position="132"/>
    </location>
</feature>
<dbReference type="OrthoDB" id="783096at2759"/>
<dbReference type="SUPFAM" id="SSF56300">
    <property type="entry name" value="Metallo-dependent phosphatases"/>
    <property type="match status" value="1"/>
</dbReference>
<protein>
    <recommendedName>
        <fullName evidence="3">Calcineurin-like phosphoesterase domain-containing protein</fullName>
    </recommendedName>
</protein>
<dbReference type="RefSeq" id="XP_007407467.1">
    <property type="nucleotide sequence ID" value="XM_007407405.1"/>
</dbReference>
<dbReference type="Proteomes" id="UP000001072">
    <property type="component" value="Unassembled WGS sequence"/>
</dbReference>
<organism evidence="5">
    <name type="scientific">Melampsora larici-populina (strain 98AG31 / pathotype 3-4-7)</name>
    <name type="common">Poplar leaf rust fungus</name>
    <dbReference type="NCBI Taxonomy" id="747676"/>
    <lineage>
        <taxon>Eukaryota</taxon>
        <taxon>Fungi</taxon>
        <taxon>Dikarya</taxon>
        <taxon>Basidiomycota</taxon>
        <taxon>Pucciniomycotina</taxon>
        <taxon>Pucciniomycetes</taxon>
        <taxon>Pucciniales</taxon>
        <taxon>Melampsoraceae</taxon>
        <taxon>Melampsora</taxon>
    </lineage>
</organism>
<dbReference type="Pfam" id="PF00149">
    <property type="entry name" value="Metallophos"/>
    <property type="match status" value="1"/>
</dbReference>
<keyword evidence="5" id="KW-1185">Reference proteome</keyword>
<dbReference type="VEuPathDB" id="FungiDB:MELLADRAFT_77196"/>
<reference evidence="5" key="1">
    <citation type="journal article" date="2011" name="Proc. Natl. Acad. Sci. U.S.A.">
        <title>Obligate biotrophy features unraveled by the genomic analysis of rust fungi.</title>
        <authorList>
            <person name="Duplessis S."/>
            <person name="Cuomo C.A."/>
            <person name="Lin Y.-C."/>
            <person name="Aerts A."/>
            <person name="Tisserant E."/>
            <person name="Veneault-Fourrey C."/>
            <person name="Joly D.L."/>
            <person name="Hacquard S."/>
            <person name="Amselem J."/>
            <person name="Cantarel B.L."/>
            <person name="Chiu R."/>
            <person name="Coutinho P.M."/>
            <person name="Feau N."/>
            <person name="Field M."/>
            <person name="Frey P."/>
            <person name="Gelhaye E."/>
            <person name="Goldberg J."/>
            <person name="Grabherr M.G."/>
            <person name="Kodira C.D."/>
            <person name="Kohler A."/>
            <person name="Kuees U."/>
            <person name="Lindquist E.A."/>
            <person name="Lucas S.M."/>
            <person name="Mago R."/>
            <person name="Mauceli E."/>
            <person name="Morin E."/>
            <person name="Murat C."/>
            <person name="Pangilinan J.L."/>
            <person name="Park R."/>
            <person name="Pearson M."/>
            <person name="Quesneville H."/>
            <person name="Rouhier N."/>
            <person name="Sakthikumar S."/>
            <person name="Salamov A.A."/>
            <person name="Schmutz J."/>
            <person name="Selles B."/>
            <person name="Shapiro H."/>
            <person name="Tanguay P."/>
            <person name="Tuskan G.A."/>
            <person name="Henrissat B."/>
            <person name="Van de Peer Y."/>
            <person name="Rouze P."/>
            <person name="Ellis J.G."/>
            <person name="Dodds P.N."/>
            <person name="Schein J.E."/>
            <person name="Zhong S."/>
            <person name="Hamelin R.C."/>
            <person name="Grigoriev I.V."/>
            <person name="Szabo L.J."/>
            <person name="Martin F."/>
        </authorList>
    </citation>
    <scope>NUCLEOTIDE SEQUENCE [LARGE SCALE GENOMIC DNA]</scope>
    <source>
        <strain evidence="5">98AG31 / pathotype 3-4-7</strain>
    </source>
</reference>
<feature type="compositionally biased region" description="Pro residues" evidence="1">
    <location>
        <begin position="121"/>
        <end position="132"/>
    </location>
</feature>
<keyword evidence="2" id="KW-0812">Transmembrane</keyword>
<proteinExistence type="predicted"/>
<dbReference type="AlphaFoldDB" id="F4REJ7"/>
<dbReference type="PANTHER" id="PTHR32440:SF0">
    <property type="entry name" value="PHOSPHATASE DCR2-RELATED"/>
    <property type="match status" value="1"/>
</dbReference>
<dbReference type="Gene3D" id="3.60.21.10">
    <property type="match status" value="1"/>
</dbReference>
<feature type="region of interest" description="Disordered" evidence="1">
    <location>
        <begin position="1"/>
        <end position="21"/>
    </location>
</feature>
<evidence type="ECO:0000313" key="5">
    <source>
        <dbReference type="Proteomes" id="UP000001072"/>
    </source>
</evidence>
<dbReference type="EMBL" id="GL883098">
    <property type="protein sequence ID" value="EGG09107.1"/>
    <property type="molecule type" value="Genomic_DNA"/>
</dbReference>
<evidence type="ECO:0000313" key="4">
    <source>
        <dbReference type="EMBL" id="EGG09107.1"/>
    </source>
</evidence>
<feature type="domain" description="Calcineurin-like phosphoesterase" evidence="3">
    <location>
        <begin position="342"/>
        <end position="534"/>
    </location>
</feature>
<dbReference type="STRING" id="747676.F4REJ7"/>
<feature type="transmembrane region" description="Helical" evidence="2">
    <location>
        <begin position="46"/>
        <end position="66"/>
    </location>
</feature>
<sequence>MPFRSSSPIHRQTSFDQDLEDEEDAELLLPAQDGTRYKRIQKVKYSVSYILLATAAAFVLAVMIWIGPALPNKDPTGLGAQSHATVSLINDVSSAADNLPAVISASSSANNTHRPALSVNRPPPEQQPLPPHHWNPLLFDPSPLTHISVKPCMFPPWAFPSFCEPTQSARDKALYGKWVRVPRDLSKGVGHYYTEIYYRRMQTAYVPGHVQGVQPITGLRVLEDSEAQTEEMKAELERDGWEPAGENMRTGIWPAKIEPAQLYFTRSTTYNGTVQPRPIIEVDVIWGNPAEAKPWWGFERLSSPVFKADNAMDKIQCDIIVRRENVKASPPPNLFFNSEGKFKILQISDLHLSASGGTCKNAELLPSCEKDGADASTVKWLTNVMEKQKPDLVVLSGDQLDGDGKTFDTLSTLVKVGHLMADKQVPWTVVFGDHDSDKALAKEEQMYVLKRMPYFVGKAGPGVPGIGDEGLPEVDELSDMGVGNYVLGVNGSQTDQVQALTLYFLDSHDHRPLSVSQLWSMAMGASTEFDWLKESQIDWYRTQSEHQPTLVRPYRPAGSPSPHLTKLVRRQQKPRKIRKPPAIMFFHIPLPEAYEKADKNTATGGELVYGNQRQGPMCPSKGVGFFERGVLNVTDGAGETEVKVIANGHAHLTDTCRRHDGVWNCFAGSAGYGAAGDATWERRVRLFEVEEFGEIIRTSTILDERALANQPDAKSQISQLVLYGTGSAPGTGAGEQINDKTKKTS</sequence>
<dbReference type="GeneID" id="18932909"/>
<evidence type="ECO:0000256" key="1">
    <source>
        <dbReference type="SAM" id="MobiDB-lite"/>
    </source>
</evidence>
<dbReference type="InterPro" id="IPR004843">
    <property type="entry name" value="Calcineurin-like_PHP"/>
</dbReference>
<evidence type="ECO:0000256" key="2">
    <source>
        <dbReference type="SAM" id="Phobius"/>
    </source>
</evidence>
<gene>
    <name evidence="4" type="ORF">MELLADRAFT_77196</name>
</gene>
<accession>F4REJ7</accession>
<dbReference type="PANTHER" id="PTHR32440">
    <property type="entry name" value="PHOSPHATASE DCR2-RELATED-RELATED"/>
    <property type="match status" value="1"/>
</dbReference>
<keyword evidence="2" id="KW-1133">Transmembrane helix</keyword>
<dbReference type="KEGG" id="mlr:MELLADRAFT_77196"/>
<dbReference type="FunCoup" id="F4REJ7">
    <property type="interactions" value="38"/>
</dbReference>
<keyword evidence="2" id="KW-0472">Membrane</keyword>
<name>F4REJ7_MELLP</name>
<dbReference type="InterPro" id="IPR029052">
    <property type="entry name" value="Metallo-depent_PP-like"/>
</dbReference>
<dbReference type="InParanoid" id="F4REJ7"/>
<evidence type="ECO:0000259" key="3">
    <source>
        <dbReference type="Pfam" id="PF00149"/>
    </source>
</evidence>